<feature type="region of interest" description="Disordered" evidence="1">
    <location>
        <begin position="43"/>
        <end position="77"/>
    </location>
</feature>
<dbReference type="AlphaFoldDB" id="A0AA36CSR1"/>
<accession>A0AA36CSR1</accession>
<feature type="chain" id="PRO_5041426941" evidence="2">
    <location>
        <begin position="20"/>
        <end position="77"/>
    </location>
</feature>
<evidence type="ECO:0000313" key="3">
    <source>
        <dbReference type="EMBL" id="CAJ0573323.1"/>
    </source>
</evidence>
<dbReference type="EMBL" id="CATQJA010002617">
    <property type="protein sequence ID" value="CAJ0573323.1"/>
    <property type="molecule type" value="Genomic_DNA"/>
</dbReference>
<dbReference type="Proteomes" id="UP001177023">
    <property type="component" value="Unassembled WGS sequence"/>
</dbReference>
<keyword evidence="2" id="KW-0732">Signal</keyword>
<feature type="compositionally biased region" description="Low complexity" evidence="1">
    <location>
        <begin position="47"/>
        <end position="58"/>
    </location>
</feature>
<feature type="non-terminal residue" evidence="3">
    <location>
        <position position="1"/>
    </location>
</feature>
<organism evidence="3 4">
    <name type="scientific">Mesorhabditis spiculigera</name>
    <dbReference type="NCBI Taxonomy" id="96644"/>
    <lineage>
        <taxon>Eukaryota</taxon>
        <taxon>Metazoa</taxon>
        <taxon>Ecdysozoa</taxon>
        <taxon>Nematoda</taxon>
        <taxon>Chromadorea</taxon>
        <taxon>Rhabditida</taxon>
        <taxon>Rhabditina</taxon>
        <taxon>Rhabditomorpha</taxon>
        <taxon>Rhabditoidea</taxon>
        <taxon>Rhabditidae</taxon>
        <taxon>Mesorhabditinae</taxon>
        <taxon>Mesorhabditis</taxon>
    </lineage>
</organism>
<feature type="signal peptide" evidence="2">
    <location>
        <begin position="1"/>
        <end position="19"/>
    </location>
</feature>
<protein>
    <submittedName>
        <fullName evidence="3">Uncharacterized protein</fullName>
    </submittedName>
</protein>
<keyword evidence="4" id="KW-1185">Reference proteome</keyword>
<evidence type="ECO:0000256" key="1">
    <source>
        <dbReference type="SAM" id="MobiDB-lite"/>
    </source>
</evidence>
<evidence type="ECO:0000313" key="4">
    <source>
        <dbReference type="Proteomes" id="UP001177023"/>
    </source>
</evidence>
<sequence>MRNVIICLLFAGLAAVAMGKACDFDYQCPKNFFCAHQTCYRLPPPSSTTTTRGTWRPTRPYPPTRLYPGGRATSQRP</sequence>
<proteinExistence type="predicted"/>
<evidence type="ECO:0000256" key="2">
    <source>
        <dbReference type="SAM" id="SignalP"/>
    </source>
</evidence>
<name>A0AA36CSR1_9BILA</name>
<gene>
    <name evidence="3" type="ORF">MSPICULIGERA_LOCUS11684</name>
</gene>
<reference evidence="3" key="1">
    <citation type="submission" date="2023-06" db="EMBL/GenBank/DDBJ databases">
        <authorList>
            <person name="Delattre M."/>
        </authorList>
    </citation>
    <scope>NUCLEOTIDE SEQUENCE</scope>
    <source>
        <strain evidence="3">AF72</strain>
    </source>
</reference>
<comment type="caution">
    <text evidence="3">The sequence shown here is derived from an EMBL/GenBank/DDBJ whole genome shotgun (WGS) entry which is preliminary data.</text>
</comment>